<feature type="domain" description="N-acetyltransferase" evidence="2">
    <location>
        <begin position="747"/>
        <end position="900"/>
    </location>
</feature>
<dbReference type="Pfam" id="PF18857">
    <property type="entry name" value="LPD38"/>
    <property type="match status" value="1"/>
</dbReference>
<name>A0A437QDV2_9GAMM</name>
<dbReference type="GO" id="GO:0016747">
    <property type="term" value="F:acyltransferase activity, transferring groups other than amino-acyl groups"/>
    <property type="evidence" value="ECO:0007669"/>
    <property type="project" value="InterPro"/>
</dbReference>
<dbReference type="InterPro" id="IPR040561">
    <property type="entry name" value="LPD38"/>
</dbReference>
<protein>
    <submittedName>
        <fullName evidence="3">N-acetyltransferase</fullName>
    </submittedName>
</protein>
<dbReference type="EMBL" id="SACQ01000001">
    <property type="protein sequence ID" value="RVU32727.1"/>
    <property type="molecule type" value="Genomic_DNA"/>
</dbReference>
<accession>A0A437QDV2</accession>
<dbReference type="InterPro" id="IPR040824">
    <property type="entry name" value="LPD3"/>
</dbReference>
<keyword evidence="4" id="KW-1185">Reference proteome</keyword>
<dbReference type="PROSITE" id="PS51186">
    <property type="entry name" value="GNAT"/>
    <property type="match status" value="1"/>
</dbReference>
<sequence>MSSYLDDFKKQNPGVEKYSDAEIISILPDINPSLAGLSHEELVTFATTPKPTGLLSNAVASYHSVMGNTKLNTAAEKASDINDPSFASLSTQKPSTSLFMGMTGDELKRRSLAATGQFQELDKDLQTTLDDAEYHQKEASKAVLSPTTQRFLKGSGEDESSIVDDFLADPFTIVTEIGASSAYGSLEALGTGALMSAAGPVGFALGSGLGSARVEFAATVAEELRESGIDLTNAARFREALSARPELLTNAVSKARKRAAAIGTADALTMGLASKSLGFGKGVTKQLTNMATQGAVQIGGGAAGEASAQLVTDGQITDGRAIAAEAVGELVTTPIDVAVATRTILDNASSNIKSAGEEAAAAGGDALDQASARADTASQELPNAVATSTEIQKAREQIDSGAQDSATLIQEAPVFEERPTASHRDMSGIDGLIIAAERMGFADEVSTLSTAKRVYQRAARAKAGGNERLAEAMYRRADDLFRSATETNEQVREVANQFPAPYVSTGEVVGGELASSVKTEGAKVGETYDQPLEVGVDVGATPESAALLPDASLEVPDNGLAPSQQDSSIDPEYTSEAKKTFWEEFNNGALRRGPGNSREAQKAWVEERITAGHGFDRGRPRVLAGTPGGGRETLFFGGEVAGFRGIVTDGQVTRNKAGQEVFTLRVIPPELMQKGATESASILTVSLKNTGNNEYEVGVLGPVEGGAAAQALAGTEYLSDTGKTSPQGLKYLKLNIGNTATKSFLSEAVRRLAMHNGKAPNAVIYSAHDTGARAGDDTVRKFNRDTIESRFSRTPETQTLIDSIKSLHPEVKLSVMESDTQLEVSKIEVPPELRSKGIGSAVMEQIISHADKQQKTLVLTPSSDFGGNKAKLTAWYKRLGFVENKGRNRDYEISESMYRPVGAASFSRSGASRNTNTPISRDQVDAIAVRITADWANAPEMITVATDRELPADLQATIDEQNARNQIDGVFHNGRFYLVADKIRTEADVERIVLHEALGHYGLRQLYGSALEFHMDRLFEQVGGYSGIQQLGQKYGFDLSGYWDNSSGMSIAERRQMMADELVAHIAGTGKVAPDLIQRIAHIIRRGLRKVMSGTRFAESLDTMTDVEILRVVAAARKAVVKGEARITTLTHDPRFIKTFEDAMYGEPASNDAEVPSTPSNAAEDSKPSTAGDLHGGALDDYQAKRSAHNFSEARLAVKDFQGSVLVNEETQMEAVVSRNTLDKMLSRKAVTKSESPAGHSMAVANADHLFEKAVLGWSKADSKGEASIKAIHRYFAPFVVDGKASIVKLTVKETARSGQNNPLYSLESVELNEKTSAAWWVETVAKADGINLDSIRSAEAIYSLANAVEEYNQDTRFSRTQTPLDDGFSAPEETISRQAISWIADKFHVLKKLQADIESSGGSISEQSDAYLAEELFHGKAENDLRLMRDTYIEPLAKQMVKLGITQEQLDQYLYAKHAPERNAHIASINPDLPDGGSGMTNAEAADVLRTVEADGKQADYEKLATIVYDLLESRRYEIRENGLEDTGLIDAWESKYEHYVPLKGFAVDEQQEGLPRSGKGFTIGGKESKRALGRKSQAASPSSYAIQDLTETLIRKRKNEVGNAFLALVEENPNTDYWQVFTDDSPEMDRRIVQRTDPETGNKYEEVVERPIPMAMLSDRYFSTKRDGTTYYIKLEDPRLMKAMKNIGPDSSNFFIQGLAKVNRFLSSVNTSFNPEFVVGNFARDIQTAVLNLSAEQSRADGKIQGEKIVKQTVKDVPVAMRSIYRSLRGKASKNEWAAYFDEFREAGAKTGYFDMKDIDGQAADIQHLVDIAKGGVKGGFIKWGGATLKLVEDLNQSVENAVRLSAYVNARRAGVSKAKAASLAKNMTVNFNRRGEAGTTLNALYMFANASIQGSMNFARTMGSLRGEKGDPVWQRLHTAQKISAGLMAGSFAIAMANRAGAGDDEDGENWYDKVPQYVKERNLVIMKSLLGGEQDGSYWKIPLPYGYNIFHVFGTSVEAAAIGETSVPRAAADLMLATLGSFSPIGFQDSNSLSVGIMKNVAPTIAKPLVDVVANENFMGSSIYNENFPFGTPKPDSHLSRRSTPEGYKAIAEFLNEVSGGSRWRSGALDINPDVMRYFVNFVTGGAGAFVADKLPDNVYRVANGVDLPLHKTLFLRRVNGQVLPYADQSAFYDRRNEIGQTYAEFKALNGRERGAFYRENRGLISLRPKVKQVEKQLKMLRKRRDLIYAMNLSAAERDRRLKAVERDMKKVVDQFNLAYRRATQSVL</sequence>
<dbReference type="InterPro" id="IPR000182">
    <property type="entry name" value="GNAT_dom"/>
</dbReference>
<feature type="region of interest" description="Disordered" evidence="1">
    <location>
        <begin position="1555"/>
        <end position="1579"/>
    </location>
</feature>
<dbReference type="InterPro" id="IPR016181">
    <property type="entry name" value="Acyl_CoA_acyltransferase"/>
</dbReference>
<feature type="region of interest" description="Disordered" evidence="1">
    <location>
        <begin position="1147"/>
        <end position="1178"/>
    </location>
</feature>
<feature type="region of interest" description="Disordered" evidence="1">
    <location>
        <begin position="364"/>
        <end position="384"/>
    </location>
</feature>
<dbReference type="RefSeq" id="WP_127692895.1">
    <property type="nucleotide sequence ID" value="NZ_SACQ01000001.1"/>
</dbReference>
<organism evidence="3 4">
    <name type="scientific">Neptunomonas marina</name>
    <dbReference type="NCBI Taxonomy" id="1815562"/>
    <lineage>
        <taxon>Bacteria</taxon>
        <taxon>Pseudomonadati</taxon>
        <taxon>Pseudomonadota</taxon>
        <taxon>Gammaproteobacteria</taxon>
        <taxon>Oceanospirillales</taxon>
        <taxon>Oceanospirillaceae</taxon>
        <taxon>Neptunomonas</taxon>
    </lineage>
</organism>
<dbReference type="Gene3D" id="3.40.630.30">
    <property type="match status" value="1"/>
</dbReference>
<dbReference type="Pfam" id="PF18798">
    <property type="entry name" value="LPD3"/>
    <property type="match status" value="1"/>
</dbReference>
<evidence type="ECO:0000256" key="1">
    <source>
        <dbReference type="SAM" id="MobiDB-lite"/>
    </source>
</evidence>
<proteinExistence type="predicted"/>
<evidence type="ECO:0000313" key="4">
    <source>
        <dbReference type="Proteomes" id="UP000282818"/>
    </source>
</evidence>
<evidence type="ECO:0000259" key="2">
    <source>
        <dbReference type="PROSITE" id="PS51186"/>
    </source>
</evidence>
<dbReference type="Proteomes" id="UP000282818">
    <property type="component" value="Unassembled WGS sequence"/>
</dbReference>
<gene>
    <name evidence="3" type="ORF">EOE65_03465</name>
</gene>
<comment type="caution">
    <text evidence="3">The sequence shown here is derived from an EMBL/GenBank/DDBJ whole genome shotgun (WGS) entry which is preliminary data.</text>
</comment>
<evidence type="ECO:0000313" key="3">
    <source>
        <dbReference type="EMBL" id="RVU32727.1"/>
    </source>
</evidence>
<keyword evidence="3" id="KW-0808">Transferase</keyword>
<reference evidence="3 4" key="1">
    <citation type="submission" date="2019-01" db="EMBL/GenBank/DDBJ databases">
        <authorList>
            <person name="Chen W.-M."/>
        </authorList>
    </citation>
    <scope>NUCLEOTIDE SEQUENCE [LARGE SCALE GENOMIC DNA]</scope>
    <source>
        <strain evidence="3 4">HPM-16</strain>
    </source>
</reference>
<dbReference type="SUPFAM" id="SSF55729">
    <property type="entry name" value="Acyl-CoA N-acyltransferases (Nat)"/>
    <property type="match status" value="1"/>
</dbReference>